<feature type="compositionally biased region" description="Polar residues" evidence="1">
    <location>
        <begin position="1347"/>
        <end position="1362"/>
    </location>
</feature>
<proteinExistence type="predicted"/>
<feature type="compositionally biased region" description="Basic and acidic residues" evidence="1">
    <location>
        <begin position="1162"/>
        <end position="1171"/>
    </location>
</feature>
<keyword evidence="3" id="KW-1185">Reference proteome</keyword>
<feature type="compositionally biased region" description="Polar residues" evidence="1">
    <location>
        <begin position="1306"/>
        <end position="1321"/>
    </location>
</feature>
<sequence length="1627" mass="177297">METTNHRRFPTLSSNTCSKVMCDSNRSSGREELFSPPTLPYTLEHVVENMNKSGSMSSGGSYSSNSQDTNIFVSPSSAASKSKNSPVGSSRVSPNKMGQFFCHGSYYDNAQNSNSVPLEDVLRWKEYRRRQKEQDENNLDLHIESQLNTVDSLSLSSASNSSFGDVHKKKDLEDTYQLQKSPCRSSKAVEIDQLGFPTSPTEYPTSNAAVENVENMTSISEAATEVASNTLFSRLMDSTNVKERMARAELGPIPETLLEDRDQTLDTPSSGIISSKRMDLRVNTTSPSTPSAATGPMSTKSISSAISTRSDTSARERFGDYKRSSSIENEWDDTKPTLDVDALNESSIIGSVESENKNDVSTISSNWDPLHVTTIEEGDESCRDDESIDLDRTNIHGSMDDSFVERSDAGRGVAHVNTSQMISVSPEKERPTSPCCTVPTLNEVKSFMSKLDSLREEQRMNHANRSKPTMSSTESPPKSSQSPPPPLRDSPTGVEIKEENTEDAYLKSLLEKKEKLRWHKLESQRKRNELDERLKAMRNKLQSPTANSTVKQDCESTNESLVVLGDASTNCATAEDDQTKRQFATSPTMLPGARWSGGRAIWSSPGSSQLSPEKDAKCSPDLAEEQPRSLPNVLSQDSDTKMRSQRGTGESSAASPRLKSPLHKVVKSMANIGAGLKRVASTDDQDCTAPQHTRSISLRQTASLDSVKIEDDYSLKPTMQIPFSPLVVSRKTASKFSFSSPDVDKLAASGSPPPQVTSPPNAPESSPAIPSTSPDVSEGDKGGGFGFLFGDKSVVSKSSSKFVELGQFDVSPNDEKEEETSLVGRTVKGSKEKKQRRLLDSSPCSSTEGKRNESPRVVAPDPPGVESSDVSTKESSRLSKKPTKRLSVDCRDDLAPIQVKDDNVDTTESASAKQAVLSIKPPPLSPVVESVSSDNDFESMIQKAKAISNTPRSSLLTPRSCTDTPRAANTAPSLKSPKFRADRDSKISALKSKFEAEGLVTPANSYSNNWANSSSKFGMESTKTWITPSFGVDAASRKAYYASSKPTTTFTEKPNAAIESYSIVVPTLSDVKEELTQTDSLDSSISSFKGLNIRELRSKFENNESISVGSNSKRSSFRVKDLTSKPSTSLESNVDDGGDSLLNTNNALRCAMNTNAHFSTHQHPEVAKTEEAGSGETENSSKENILDQTADGMFGHFSPVAVRKKAFETRKQQLRIRASTPKNDARSNTQNAVLVSQSSNVPASLPEVQAIAQSGTPRLSVKERVASFNSPAVYNQGMIQPKSSKQVVPFQMLTPPPGSIQMSYTNQTPSPLWTNSQQDGTLFSPMASFGSPQARPQQRQPTPNQPIANSYGKSGISHQRPQNYSLKAVDTSYDDDDYEDGITLSPTCSEVSGLTLPTCLGSVAEDKPKTRPNASNIQECMSPIARHRQKQGANSNGNLFNHPYLKRMMSNVSTPRASGHQQQLNNPQEKRPSHREQIISRVIEKPPSPRKSKAAPSRKPPPPQNRKSINKSASNQSTITTVSSDAKELQSPQRKKQPQRPIPNQSSLTTSSSTITESQSQSTTPMKGKVAQRVAMVEKSSRQSTNGNHLDTSKIALRGAKEAKKRYTKQAGDEQSSAATRDCLRLN</sequence>
<feature type="region of interest" description="Disordered" evidence="1">
    <location>
        <begin position="1453"/>
        <end position="1627"/>
    </location>
</feature>
<gene>
    <name evidence="2" type="ORF">ACHAWO_011059</name>
</gene>
<feature type="region of interest" description="Disordered" evidence="1">
    <location>
        <begin position="804"/>
        <end position="931"/>
    </location>
</feature>
<feature type="compositionally biased region" description="Pro residues" evidence="1">
    <location>
        <begin position="751"/>
        <end position="762"/>
    </location>
</feature>
<evidence type="ECO:0000256" key="1">
    <source>
        <dbReference type="SAM" id="MobiDB-lite"/>
    </source>
</evidence>
<feature type="compositionally biased region" description="Low complexity" evidence="1">
    <location>
        <begin position="1332"/>
        <end position="1346"/>
    </location>
</feature>
<feature type="compositionally biased region" description="Polar residues" evidence="1">
    <location>
        <begin position="947"/>
        <end position="963"/>
    </location>
</feature>
<feature type="region of interest" description="Disordered" evidence="1">
    <location>
        <begin position="1157"/>
        <end position="1182"/>
    </location>
</feature>
<feature type="compositionally biased region" description="Polar residues" evidence="1">
    <location>
        <begin position="645"/>
        <end position="654"/>
    </location>
</feature>
<feature type="compositionally biased region" description="Polar residues" evidence="1">
    <location>
        <begin position="1453"/>
        <end position="1467"/>
    </location>
</feature>
<feature type="region of interest" description="Disordered" evidence="1">
    <location>
        <begin position="739"/>
        <end position="784"/>
    </location>
</feature>
<feature type="region of interest" description="Disordered" evidence="1">
    <location>
        <begin position="1306"/>
        <end position="1362"/>
    </location>
</feature>
<feature type="compositionally biased region" description="Polar residues" evidence="1">
    <location>
        <begin position="300"/>
        <end position="311"/>
    </location>
</feature>
<feature type="compositionally biased region" description="Low complexity" evidence="1">
    <location>
        <begin position="52"/>
        <end position="66"/>
    </location>
</feature>
<dbReference type="Proteomes" id="UP001530400">
    <property type="component" value="Unassembled WGS sequence"/>
</dbReference>
<accession>A0ABD3QDL4</accession>
<organism evidence="2 3">
    <name type="scientific">Cyclotella atomus</name>
    <dbReference type="NCBI Taxonomy" id="382360"/>
    <lineage>
        <taxon>Eukaryota</taxon>
        <taxon>Sar</taxon>
        <taxon>Stramenopiles</taxon>
        <taxon>Ochrophyta</taxon>
        <taxon>Bacillariophyta</taxon>
        <taxon>Coscinodiscophyceae</taxon>
        <taxon>Thalassiosirophycidae</taxon>
        <taxon>Stephanodiscales</taxon>
        <taxon>Stephanodiscaceae</taxon>
        <taxon>Cyclotella</taxon>
    </lineage>
</organism>
<feature type="compositionally biased region" description="Basic and acidic residues" evidence="1">
    <location>
        <begin position="1468"/>
        <end position="1484"/>
    </location>
</feature>
<feature type="compositionally biased region" description="Low complexity" evidence="1">
    <location>
        <begin position="284"/>
        <end position="299"/>
    </location>
</feature>
<feature type="compositionally biased region" description="Low complexity" evidence="1">
    <location>
        <begin position="1545"/>
        <end position="1564"/>
    </location>
</feature>
<feature type="region of interest" description="Disordered" evidence="1">
    <location>
        <begin position="459"/>
        <end position="500"/>
    </location>
</feature>
<feature type="region of interest" description="Disordered" evidence="1">
    <location>
        <begin position="576"/>
        <end position="663"/>
    </location>
</feature>
<feature type="region of interest" description="Disordered" evidence="1">
    <location>
        <begin position="944"/>
        <end position="979"/>
    </location>
</feature>
<feature type="region of interest" description="Disordered" evidence="1">
    <location>
        <begin position="1104"/>
        <end position="1137"/>
    </location>
</feature>
<feature type="region of interest" description="Disordered" evidence="1">
    <location>
        <begin position="52"/>
        <end position="92"/>
    </location>
</feature>
<feature type="compositionally biased region" description="Low complexity" evidence="1">
    <location>
        <begin position="73"/>
        <end position="87"/>
    </location>
</feature>
<feature type="compositionally biased region" description="Low complexity" evidence="1">
    <location>
        <begin position="466"/>
        <end position="481"/>
    </location>
</feature>
<feature type="compositionally biased region" description="Polar residues" evidence="1">
    <location>
        <begin position="1104"/>
        <end position="1114"/>
    </location>
</feature>
<feature type="region of interest" description="Disordered" evidence="1">
    <location>
        <begin position="282"/>
        <end position="319"/>
    </location>
</feature>
<name>A0ABD3QDL4_9STRA</name>
<dbReference type="EMBL" id="JALLPJ020000215">
    <property type="protein sequence ID" value="KAL3798500.1"/>
    <property type="molecule type" value="Genomic_DNA"/>
</dbReference>
<feature type="compositionally biased region" description="Polar residues" evidence="1">
    <location>
        <begin position="1505"/>
        <end position="1524"/>
    </location>
</feature>
<evidence type="ECO:0000313" key="3">
    <source>
        <dbReference type="Proteomes" id="UP001530400"/>
    </source>
</evidence>
<reference evidence="2 3" key="1">
    <citation type="submission" date="2024-10" db="EMBL/GenBank/DDBJ databases">
        <title>Updated reference genomes for cyclostephanoid diatoms.</title>
        <authorList>
            <person name="Roberts W.R."/>
            <person name="Alverson A.J."/>
        </authorList>
    </citation>
    <scope>NUCLEOTIDE SEQUENCE [LARGE SCALE GENOMIC DNA]</scope>
    <source>
        <strain evidence="2 3">AJA010-31</strain>
    </source>
</reference>
<feature type="compositionally biased region" description="Basic and acidic residues" evidence="1">
    <location>
        <begin position="886"/>
        <end position="903"/>
    </location>
</feature>
<evidence type="ECO:0000313" key="2">
    <source>
        <dbReference type="EMBL" id="KAL3798500.1"/>
    </source>
</evidence>
<protein>
    <submittedName>
        <fullName evidence="2">Uncharacterized protein</fullName>
    </submittedName>
</protein>
<comment type="caution">
    <text evidence="2">The sequence shown here is derived from an EMBL/GenBank/DDBJ whole genome shotgun (WGS) entry which is preliminary data.</text>
</comment>